<comment type="similarity">
    <text evidence="1">Belongs to the HpcH/HpaI aldolase family.</text>
</comment>
<keyword evidence="6" id="KW-1185">Reference proteome</keyword>
<dbReference type="InterPro" id="IPR050251">
    <property type="entry name" value="HpcH-HpaI_aldolase"/>
</dbReference>
<proteinExistence type="inferred from homology"/>
<reference evidence="5" key="1">
    <citation type="submission" date="2023-06" db="EMBL/GenBank/DDBJ databases">
        <title>Genomic of Agaribacillus aureum.</title>
        <authorList>
            <person name="Wang G."/>
        </authorList>
    </citation>
    <scope>NUCLEOTIDE SEQUENCE</scope>
    <source>
        <strain evidence="5">BMA12</strain>
    </source>
</reference>
<evidence type="ECO:0000259" key="4">
    <source>
        <dbReference type="Pfam" id="PF03328"/>
    </source>
</evidence>
<accession>A0ABT8LHQ0</accession>
<dbReference type="EMBL" id="JAUJEB010000013">
    <property type="protein sequence ID" value="MDN5217058.1"/>
    <property type="molecule type" value="Genomic_DNA"/>
</dbReference>
<dbReference type="Proteomes" id="UP001172083">
    <property type="component" value="Unassembled WGS sequence"/>
</dbReference>
<evidence type="ECO:0000256" key="3">
    <source>
        <dbReference type="ARBA" id="ARBA00023239"/>
    </source>
</evidence>
<dbReference type="PANTHER" id="PTHR30502:SF0">
    <property type="entry name" value="PHOSPHOENOLPYRUVATE CARBOXYLASE FAMILY PROTEIN"/>
    <property type="match status" value="1"/>
</dbReference>
<evidence type="ECO:0000313" key="5">
    <source>
        <dbReference type="EMBL" id="MDN5217058.1"/>
    </source>
</evidence>
<keyword evidence="2" id="KW-0479">Metal-binding</keyword>
<organism evidence="5 6">
    <name type="scientific">Agaribacillus aureus</name>
    <dbReference type="NCBI Taxonomy" id="3051825"/>
    <lineage>
        <taxon>Bacteria</taxon>
        <taxon>Pseudomonadati</taxon>
        <taxon>Bacteroidota</taxon>
        <taxon>Cytophagia</taxon>
        <taxon>Cytophagales</taxon>
        <taxon>Splendidivirgaceae</taxon>
        <taxon>Agaribacillus</taxon>
    </lineage>
</organism>
<dbReference type="GO" id="GO:0016829">
    <property type="term" value="F:lyase activity"/>
    <property type="evidence" value="ECO:0007669"/>
    <property type="project" value="UniProtKB-KW"/>
</dbReference>
<name>A0ABT8LHQ0_9BACT</name>
<sequence length="271" mass="29659">MNSKQLLEKIKSGGRIYGTAIVSSATMWPGAVKEAGLDFVFLDTEHVALNRESLANMCQVYAALGLPPVVRIPSPDPYIATTVLDGGAAAILAPYVESVEQVKQLVGATKYRPLKGKKLQQILDNPGGIDKNLKDYIDHRCRNNLLFVNIESEPAVENLSELISVPGVDGVIIGPHDLSCSLSLPEAYTHPAFEKVVTEIINACRERNLGIGIHLSEEPEQQIKWANKGVNIIMHSSDISLFGKLLRHDLAEIRASLNDVKVYNRDDSVII</sequence>
<protein>
    <submittedName>
        <fullName evidence="5">Aldolase/citrate lyase family protein</fullName>
    </submittedName>
</protein>
<dbReference type="PANTHER" id="PTHR30502">
    <property type="entry name" value="2-KETO-3-DEOXY-L-RHAMNONATE ALDOLASE"/>
    <property type="match status" value="1"/>
</dbReference>
<dbReference type="RefSeq" id="WP_346762395.1">
    <property type="nucleotide sequence ID" value="NZ_JAUJEB010000013.1"/>
</dbReference>
<comment type="caution">
    <text evidence="5">The sequence shown here is derived from an EMBL/GenBank/DDBJ whole genome shotgun (WGS) entry which is preliminary data.</text>
</comment>
<dbReference type="Gene3D" id="3.20.20.60">
    <property type="entry name" value="Phosphoenolpyruvate-binding domains"/>
    <property type="match status" value="1"/>
</dbReference>
<dbReference type="InterPro" id="IPR015813">
    <property type="entry name" value="Pyrv/PenolPyrv_kinase-like_dom"/>
</dbReference>
<dbReference type="InterPro" id="IPR005000">
    <property type="entry name" value="Aldolase/citrate-lyase_domain"/>
</dbReference>
<dbReference type="Pfam" id="PF03328">
    <property type="entry name" value="HpcH_HpaI"/>
    <property type="match status" value="1"/>
</dbReference>
<evidence type="ECO:0000256" key="1">
    <source>
        <dbReference type="ARBA" id="ARBA00005568"/>
    </source>
</evidence>
<dbReference type="SUPFAM" id="SSF51621">
    <property type="entry name" value="Phosphoenolpyruvate/pyruvate domain"/>
    <property type="match status" value="1"/>
</dbReference>
<gene>
    <name evidence="5" type="ORF">QQ020_33615</name>
</gene>
<keyword evidence="3 5" id="KW-0456">Lyase</keyword>
<evidence type="ECO:0000313" key="6">
    <source>
        <dbReference type="Proteomes" id="UP001172083"/>
    </source>
</evidence>
<feature type="domain" description="HpcH/HpaI aldolase/citrate lyase" evidence="4">
    <location>
        <begin position="33"/>
        <end position="227"/>
    </location>
</feature>
<evidence type="ECO:0000256" key="2">
    <source>
        <dbReference type="ARBA" id="ARBA00022723"/>
    </source>
</evidence>
<dbReference type="InterPro" id="IPR040442">
    <property type="entry name" value="Pyrv_kinase-like_dom_sf"/>
</dbReference>